<evidence type="ECO:0000256" key="7">
    <source>
        <dbReference type="ARBA" id="ARBA00022630"/>
    </source>
</evidence>
<dbReference type="PANTHER" id="PTHR41523:SF8">
    <property type="entry name" value="ETHYLENE RESPONSE SENSOR PROTEIN"/>
    <property type="match status" value="1"/>
</dbReference>
<dbReference type="EMBL" id="CP030057">
    <property type="protein sequence ID" value="QOZ57911.1"/>
    <property type="molecule type" value="Genomic_DNA"/>
</dbReference>
<evidence type="ECO:0000313" key="20">
    <source>
        <dbReference type="EMBL" id="QOZ57911.1"/>
    </source>
</evidence>
<keyword evidence="6" id="KW-0716">Sensory transduction</keyword>
<dbReference type="InterPro" id="IPR000700">
    <property type="entry name" value="PAS-assoc_C"/>
</dbReference>
<dbReference type="FunFam" id="3.30.450.20:FF:000099">
    <property type="entry name" value="Sensory box sensor histidine kinase"/>
    <property type="match status" value="1"/>
</dbReference>
<dbReference type="PROSITE" id="PS50113">
    <property type="entry name" value="PAC"/>
    <property type="match status" value="1"/>
</dbReference>
<reference evidence="19" key="1">
    <citation type="journal article" date="2014" name="Int. J. Syst. Evol. Microbiol.">
        <title>Complete genome sequence of Corynebacterium casei LMG S-19264T (=DSM 44701T), isolated from a smear-ripened cheese.</title>
        <authorList>
            <consortium name="US DOE Joint Genome Institute (JGI-PGF)"/>
            <person name="Walter F."/>
            <person name="Albersmeier A."/>
            <person name="Kalinowski J."/>
            <person name="Ruckert C."/>
        </authorList>
    </citation>
    <scope>NUCLEOTIDE SEQUENCE</scope>
    <source>
        <strain evidence="19">CGMCC 1.15034</strain>
    </source>
</reference>
<reference evidence="20 21" key="2">
    <citation type="submission" date="2018-06" db="EMBL/GenBank/DDBJ databases">
        <title>Comparative genomics of rhizobia nodulating Arachis hypogaea in China.</title>
        <authorList>
            <person name="Li Y."/>
        </authorList>
    </citation>
    <scope>NUCLEOTIDE SEQUENCE [LARGE SCALE GENOMIC DNA]</scope>
    <source>
        <strain evidence="20 21">CCBAU 51658</strain>
    </source>
</reference>
<evidence type="ECO:0000256" key="4">
    <source>
        <dbReference type="ARBA" id="ARBA00022543"/>
    </source>
</evidence>
<sequence>MRDEMLTFLNGGGRMGERIRLFDWRSNSLGPPDSWPQSLRSALSICLYSSFPTAIYWGPDFRLLYNDAWSVIPGERHPWALGRPAKEVWSDIWHVVGPQFENVMATGEGFSTYDEMLPMVRGGVQQETYWNYSISPIRGEDGEVAGIFNQGNETTQIVLARRSSQQEIARLSLMFEQAPGATAVLRGPRHVFEIANPAYLQLVGRNDILGKSVDQALPEVASQGFIELLDTVYKSGEPYAGRAIPVVLDRSGIREQRHLDFVYQPISDGAGDRYGIFVQATDVTDTIRAVAALRESEERYQAIVNSIDQMIWSTLPDGYHDYYNDRWYEYTGMPKGSTDGEAWNGMFHPDDQERAWKLWRHSLATGTPYHIEYRLRHRSGEYRWVIGRAQCVRNEAGEIIRWYGTCTDLHDLKMAEEARQLLMQELNHRVKNLFQLFEAMVYMTGRSSNTTAEMSSALKARLQALSRAHDLVRIGAADSMPAHSVLLIHLAEQILAPHLSDAQHGKVSLAGPEILLGEKSASAMALILHELATNATKYGALGRADGKVMIGWELAGKDLVLTWSERNSSAAIAKPTSTGFGSRLIKSAVEGQLGGKVDIVWKPSGVQLRLELSQARLRD</sequence>
<evidence type="ECO:0000256" key="2">
    <source>
        <dbReference type="ARBA" id="ARBA00012438"/>
    </source>
</evidence>
<keyword evidence="9" id="KW-0808">Transferase</keyword>
<evidence type="ECO:0000313" key="19">
    <source>
        <dbReference type="EMBL" id="GGI27810.1"/>
    </source>
</evidence>
<evidence type="ECO:0000256" key="8">
    <source>
        <dbReference type="ARBA" id="ARBA00022643"/>
    </source>
</evidence>
<evidence type="ECO:0000256" key="11">
    <source>
        <dbReference type="ARBA" id="ARBA00022741"/>
    </source>
</evidence>
<dbReference type="EMBL" id="BMHC01000011">
    <property type="protein sequence ID" value="GGI27810.1"/>
    <property type="molecule type" value="Genomic_DNA"/>
</dbReference>
<keyword evidence="15" id="KW-0843">Virulence</keyword>
<keyword evidence="7" id="KW-0285">Flavoprotein</keyword>
<keyword evidence="4" id="KW-0600">Photoreceptor protein</keyword>
<dbReference type="SMART" id="SM00086">
    <property type="entry name" value="PAC"/>
    <property type="match status" value="1"/>
</dbReference>
<dbReference type="InterPro" id="IPR011102">
    <property type="entry name" value="Sig_transdc_His_kinase_HWE"/>
</dbReference>
<dbReference type="PANTHER" id="PTHR41523">
    <property type="entry name" value="TWO-COMPONENT SYSTEM SENSOR PROTEIN"/>
    <property type="match status" value="1"/>
</dbReference>
<dbReference type="SUPFAM" id="SSF55785">
    <property type="entry name" value="PYP-like sensor domain (PAS domain)"/>
    <property type="match status" value="3"/>
</dbReference>
<dbReference type="Proteomes" id="UP000625079">
    <property type="component" value="Unassembled WGS sequence"/>
</dbReference>
<evidence type="ECO:0000256" key="1">
    <source>
        <dbReference type="ARBA" id="ARBA00000085"/>
    </source>
</evidence>
<dbReference type="InterPro" id="IPR013656">
    <property type="entry name" value="PAS_4"/>
</dbReference>
<dbReference type="RefSeq" id="WP_035709162.1">
    <property type="nucleotide sequence ID" value="NZ_BMHC01000011.1"/>
</dbReference>
<dbReference type="EC" id="2.7.13.3" evidence="2"/>
<keyword evidence="14" id="KW-0157">Chromophore</keyword>
<evidence type="ECO:0000256" key="16">
    <source>
        <dbReference type="ARBA" id="ARBA00023170"/>
    </source>
</evidence>
<evidence type="ECO:0000256" key="3">
    <source>
        <dbReference type="ARBA" id="ARBA00021740"/>
    </source>
</evidence>
<dbReference type="OrthoDB" id="9813940at2"/>
<evidence type="ECO:0000313" key="21">
    <source>
        <dbReference type="Proteomes" id="UP000593880"/>
    </source>
</evidence>
<dbReference type="Pfam" id="PF08447">
    <property type="entry name" value="PAS_3"/>
    <property type="match status" value="1"/>
</dbReference>
<keyword evidence="8" id="KW-0288">FMN</keyword>
<keyword evidence="21" id="KW-1185">Reference proteome</keyword>
<gene>
    <name evidence="19" type="ORF">GCM10010987_46250</name>
    <name evidence="20" type="ORF">XH86_03445</name>
</gene>
<keyword evidence="5" id="KW-0597">Phosphoprotein</keyword>
<dbReference type="InterPro" id="IPR035965">
    <property type="entry name" value="PAS-like_dom_sf"/>
</dbReference>
<dbReference type="Gene3D" id="3.30.565.10">
    <property type="entry name" value="Histidine kinase-like ATPase, C-terminal domain"/>
    <property type="match status" value="1"/>
</dbReference>
<keyword evidence="10" id="KW-0677">Repeat</keyword>
<keyword evidence="12" id="KW-0418">Kinase</keyword>
<evidence type="ECO:0000256" key="12">
    <source>
        <dbReference type="ARBA" id="ARBA00022777"/>
    </source>
</evidence>
<dbReference type="SMART" id="SM00091">
    <property type="entry name" value="PAS"/>
    <property type="match status" value="2"/>
</dbReference>
<evidence type="ECO:0000256" key="9">
    <source>
        <dbReference type="ARBA" id="ARBA00022679"/>
    </source>
</evidence>
<dbReference type="InterPro" id="IPR036890">
    <property type="entry name" value="HATPase_C_sf"/>
</dbReference>
<name>A0A410UZK3_9BRAD</name>
<dbReference type="NCBIfam" id="TIGR00229">
    <property type="entry name" value="sensory_box"/>
    <property type="match status" value="1"/>
</dbReference>
<evidence type="ECO:0000313" key="22">
    <source>
        <dbReference type="Proteomes" id="UP000625079"/>
    </source>
</evidence>
<evidence type="ECO:0000256" key="15">
    <source>
        <dbReference type="ARBA" id="ARBA00023026"/>
    </source>
</evidence>
<dbReference type="SMART" id="SM00911">
    <property type="entry name" value="HWE_HK"/>
    <property type="match status" value="1"/>
</dbReference>
<organism evidence="19 22">
    <name type="scientific">Bradyrhizobium guangdongense</name>
    <dbReference type="NCBI Taxonomy" id="1325090"/>
    <lineage>
        <taxon>Bacteria</taxon>
        <taxon>Pseudomonadati</taxon>
        <taxon>Pseudomonadota</taxon>
        <taxon>Alphaproteobacteria</taxon>
        <taxon>Hyphomicrobiales</taxon>
        <taxon>Nitrobacteraceae</taxon>
        <taxon>Bradyrhizobium</taxon>
    </lineage>
</organism>
<feature type="domain" description="PAC" evidence="18">
    <location>
        <begin position="369"/>
        <end position="421"/>
    </location>
</feature>
<reference evidence="19" key="3">
    <citation type="submission" date="2022-12" db="EMBL/GenBank/DDBJ databases">
        <authorList>
            <person name="Sun Q."/>
            <person name="Zhou Y."/>
        </authorList>
    </citation>
    <scope>NUCLEOTIDE SEQUENCE</scope>
    <source>
        <strain evidence="19">CGMCC 1.15034</strain>
    </source>
</reference>
<dbReference type="Pfam" id="PF07536">
    <property type="entry name" value="HWE_HK"/>
    <property type="match status" value="1"/>
</dbReference>
<keyword evidence="11" id="KW-0547">Nucleotide-binding</keyword>
<evidence type="ECO:0000259" key="18">
    <source>
        <dbReference type="PROSITE" id="PS50113"/>
    </source>
</evidence>
<dbReference type="PROSITE" id="PS50112">
    <property type="entry name" value="PAS"/>
    <property type="match status" value="1"/>
</dbReference>
<comment type="catalytic activity">
    <reaction evidence="1">
        <text>ATP + protein L-histidine = ADP + protein N-phospho-L-histidine.</text>
        <dbReference type="EC" id="2.7.13.3"/>
    </reaction>
</comment>
<dbReference type="GO" id="GO:0004673">
    <property type="term" value="F:protein histidine kinase activity"/>
    <property type="evidence" value="ECO:0007669"/>
    <property type="project" value="UniProtKB-EC"/>
</dbReference>
<evidence type="ECO:0000259" key="17">
    <source>
        <dbReference type="PROSITE" id="PS50112"/>
    </source>
</evidence>
<dbReference type="CDD" id="cd00130">
    <property type="entry name" value="PAS"/>
    <property type="match status" value="1"/>
</dbReference>
<dbReference type="AlphaFoldDB" id="A0A410UZK3"/>
<evidence type="ECO:0000256" key="5">
    <source>
        <dbReference type="ARBA" id="ARBA00022553"/>
    </source>
</evidence>
<dbReference type="Gene3D" id="3.30.450.20">
    <property type="entry name" value="PAS domain"/>
    <property type="match status" value="3"/>
</dbReference>
<evidence type="ECO:0000256" key="10">
    <source>
        <dbReference type="ARBA" id="ARBA00022737"/>
    </source>
</evidence>
<evidence type="ECO:0000256" key="14">
    <source>
        <dbReference type="ARBA" id="ARBA00022991"/>
    </source>
</evidence>
<dbReference type="InterPro" id="IPR000014">
    <property type="entry name" value="PAS"/>
</dbReference>
<evidence type="ECO:0000256" key="13">
    <source>
        <dbReference type="ARBA" id="ARBA00022840"/>
    </source>
</evidence>
<keyword evidence="13" id="KW-0067">ATP-binding</keyword>
<dbReference type="GO" id="GO:0005524">
    <property type="term" value="F:ATP binding"/>
    <property type="evidence" value="ECO:0007669"/>
    <property type="project" value="UniProtKB-KW"/>
</dbReference>
<dbReference type="GO" id="GO:0009881">
    <property type="term" value="F:photoreceptor activity"/>
    <property type="evidence" value="ECO:0007669"/>
    <property type="project" value="UniProtKB-KW"/>
</dbReference>
<evidence type="ECO:0000256" key="6">
    <source>
        <dbReference type="ARBA" id="ARBA00022606"/>
    </source>
</evidence>
<proteinExistence type="predicted"/>
<accession>A0A410UZK3</accession>
<dbReference type="InterPro" id="IPR013655">
    <property type="entry name" value="PAS_fold_3"/>
</dbReference>
<dbReference type="Proteomes" id="UP000593880">
    <property type="component" value="Chromosome"/>
</dbReference>
<protein>
    <recommendedName>
        <fullName evidence="3">Blue-light-activated histidine kinase</fullName>
        <ecNumber evidence="2">2.7.13.3</ecNumber>
    </recommendedName>
</protein>
<dbReference type="InterPro" id="IPR001610">
    <property type="entry name" value="PAC"/>
</dbReference>
<feature type="domain" description="PAS" evidence="17">
    <location>
        <begin position="296"/>
        <end position="366"/>
    </location>
</feature>
<dbReference type="Pfam" id="PF08448">
    <property type="entry name" value="PAS_4"/>
    <property type="match status" value="1"/>
</dbReference>
<keyword evidence="16" id="KW-0675">Receptor</keyword>